<keyword evidence="2 5" id="KW-0812">Transmembrane</keyword>
<proteinExistence type="predicted"/>
<keyword evidence="1" id="KW-1003">Cell membrane</keyword>
<evidence type="ECO:0008006" key="8">
    <source>
        <dbReference type="Google" id="ProtNLM"/>
    </source>
</evidence>
<dbReference type="EMBL" id="CP051680">
    <property type="protein sequence ID" value="QJD88017.1"/>
    <property type="molecule type" value="Genomic_DNA"/>
</dbReference>
<evidence type="ECO:0000256" key="5">
    <source>
        <dbReference type="SAM" id="Phobius"/>
    </source>
</evidence>
<feature type="transmembrane region" description="Helical" evidence="5">
    <location>
        <begin position="56"/>
        <end position="75"/>
    </location>
</feature>
<sequence length="169" mass="18203">MALGFDTIVISTSLGLQRKAKDKVKIALTFAAAESAMPLVGYFLGNAISRYFESMASVIGALLLIGVATYFLLFNDEDESLTLDKELAGWPLVATAFSISLDELAVGFTAGFIHVPILLTVLLIFSRTFVFTFIGIAFGSKLKPYLGEWSEKASGVLLGVMGIYMLLEG</sequence>
<reference evidence="6 7" key="1">
    <citation type="submission" date="2020-04" db="EMBL/GenBank/DDBJ databases">
        <title>Genome sequencing of novel species.</title>
        <authorList>
            <person name="Heo J."/>
            <person name="Kim S.-J."/>
            <person name="Kim J.-S."/>
            <person name="Hong S.-B."/>
            <person name="Kwon S.-W."/>
        </authorList>
    </citation>
    <scope>NUCLEOTIDE SEQUENCE [LARGE SCALE GENOMIC DNA]</scope>
    <source>
        <strain evidence="6 7">MFER-1</strain>
    </source>
</reference>
<dbReference type="InterPro" id="IPR003810">
    <property type="entry name" value="Mntp/YtaF"/>
</dbReference>
<evidence type="ECO:0000256" key="3">
    <source>
        <dbReference type="ARBA" id="ARBA00022989"/>
    </source>
</evidence>
<gene>
    <name evidence="6" type="ORF">HH215_06480</name>
</gene>
<dbReference type="PANTHER" id="PTHR35529">
    <property type="entry name" value="MANGANESE EFFLUX PUMP MNTP-RELATED"/>
    <property type="match status" value="1"/>
</dbReference>
<dbReference type="Pfam" id="PF02659">
    <property type="entry name" value="Mntp"/>
    <property type="match status" value="1"/>
</dbReference>
<dbReference type="Proteomes" id="UP000502248">
    <property type="component" value="Chromosome"/>
</dbReference>
<evidence type="ECO:0000256" key="2">
    <source>
        <dbReference type="ARBA" id="ARBA00022692"/>
    </source>
</evidence>
<dbReference type="KEGG" id="cheb:HH215_06480"/>
<evidence type="ECO:0000313" key="7">
    <source>
        <dbReference type="Proteomes" id="UP000502248"/>
    </source>
</evidence>
<keyword evidence="7" id="KW-1185">Reference proteome</keyword>
<feature type="transmembrane region" description="Helical" evidence="5">
    <location>
        <begin position="112"/>
        <end position="137"/>
    </location>
</feature>
<feature type="transmembrane region" description="Helical" evidence="5">
    <location>
        <begin position="26"/>
        <end position="44"/>
    </location>
</feature>
<dbReference type="AlphaFoldDB" id="A0A7Z2VRL5"/>
<protein>
    <recommendedName>
        <fullName evidence="8">Manganese efflux pump MntP</fullName>
    </recommendedName>
</protein>
<evidence type="ECO:0000256" key="1">
    <source>
        <dbReference type="ARBA" id="ARBA00022475"/>
    </source>
</evidence>
<name>A0A7Z2VRL5_9BACL</name>
<accession>A0A7Z2VRL5</accession>
<evidence type="ECO:0000313" key="6">
    <source>
        <dbReference type="EMBL" id="QJD88017.1"/>
    </source>
</evidence>
<evidence type="ECO:0000256" key="4">
    <source>
        <dbReference type="ARBA" id="ARBA00023136"/>
    </source>
</evidence>
<keyword evidence="3 5" id="KW-1133">Transmembrane helix</keyword>
<organism evidence="6 7">
    <name type="scientific">Cohnella herbarum</name>
    <dbReference type="NCBI Taxonomy" id="2728023"/>
    <lineage>
        <taxon>Bacteria</taxon>
        <taxon>Bacillati</taxon>
        <taxon>Bacillota</taxon>
        <taxon>Bacilli</taxon>
        <taxon>Bacillales</taxon>
        <taxon>Paenibacillaceae</taxon>
        <taxon>Cohnella</taxon>
    </lineage>
</organism>
<dbReference type="PANTHER" id="PTHR35529:SF1">
    <property type="entry name" value="MANGANESE EFFLUX PUMP MNTP-RELATED"/>
    <property type="match status" value="1"/>
</dbReference>
<keyword evidence="4 5" id="KW-0472">Membrane</keyword>